<evidence type="ECO:0000256" key="4">
    <source>
        <dbReference type="ARBA" id="ARBA00022692"/>
    </source>
</evidence>
<evidence type="ECO:0000256" key="7">
    <source>
        <dbReference type="SAM" id="Phobius"/>
    </source>
</evidence>
<gene>
    <name evidence="8" type="ORF">HOLleu_18380</name>
</gene>
<evidence type="ECO:0000256" key="1">
    <source>
        <dbReference type="ARBA" id="ARBA00004141"/>
    </source>
</evidence>
<keyword evidence="9" id="KW-1185">Reference proteome</keyword>
<evidence type="ECO:0000256" key="3">
    <source>
        <dbReference type="ARBA" id="ARBA00022597"/>
    </source>
</evidence>
<sequence>MTMAADGVSNGFKIYILCVLTFNATGYILLVRYSKSREGPKYLSTTTVLLSELSKLCISVCVLTVQKGLVGMAQDVYKNVICNPRDSLKMAVPSVIYAIQNNLAFYALTYVDAATYQVTYQLKIITTAMFMVIMLGKKLNRTQWLAIVLLFCGVALVQLDALEAKEEDKEKSFSVRGLVAIIMSCMCSGFAGVYFEKILKGSETTLWIRNIQLYLFGLVSAGSGVILSDFSTIQEKGFFYGYNIYIFVIIAMASVGGLYTSIVVKYLDNIIKGFSTAISIILAALVSLYLFNKHFGVLFIIGTGLVVSAVYLYSLPKKPEPTIVNGTMMRPKEVV</sequence>
<dbReference type="AlphaFoldDB" id="A0A9Q1H6M9"/>
<proteinExistence type="inferred from homology"/>
<evidence type="ECO:0000256" key="5">
    <source>
        <dbReference type="ARBA" id="ARBA00022989"/>
    </source>
</evidence>
<dbReference type="Proteomes" id="UP001152320">
    <property type="component" value="Chromosome 8"/>
</dbReference>
<feature type="transmembrane region" description="Helical" evidence="7">
    <location>
        <begin position="143"/>
        <end position="161"/>
    </location>
</feature>
<keyword evidence="3" id="KW-0813">Transport</keyword>
<feature type="transmembrane region" description="Helical" evidence="7">
    <location>
        <begin position="173"/>
        <end position="195"/>
    </location>
</feature>
<keyword evidence="6 7" id="KW-0472">Membrane</keyword>
<dbReference type="InterPro" id="IPR037185">
    <property type="entry name" value="EmrE-like"/>
</dbReference>
<dbReference type="Pfam" id="PF04142">
    <property type="entry name" value="Nuc_sug_transp"/>
    <property type="match status" value="1"/>
</dbReference>
<feature type="transmembrane region" description="Helical" evidence="7">
    <location>
        <begin position="239"/>
        <end position="259"/>
    </location>
</feature>
<organism evidence="8 9">
    <name type="scientific">Holothuria leucospilota</name>
    <name type="common">Black long sea cucumber</name>
    <name type="synonym">Mertensiothuria leucospilota</name>
    <dbReference type="NCBI Taxonomy" id="206669"/>
    <lineage>
        <taxon>Eukaryota</taxon>
        <taxon>Metazoa</taxon>
        <taxon>Echinodermata</taxon>
        <taxon>Eleutherozoa</taxon>
        <taxon>Echinozoa</taxon>
        <taxon>Holothuroidea</taxon>
        <taxon>Aspidochirotacea</taxon>
        <taxon>Aspidochirotida</taxon>
        <taxon>Holothuriidae</taxon>
        <taxon>Holothuria</taxon>
    </lineage>
</organism>
<feature type="transmembrane region" description="Helical" evidence="7">
    <location>
        <begin position="207"/>
        <end position="227"/>
    </location>
</feature>
<feature type="transmembrane region" description="Helical" evidence="7">
    <location>
        <begin position="271"/>
        <end position="291"/>
    </location>
</feature>
<dbReference type="GO" id="GO:0015165">
    <property type="term" value="F:pyrimidine nucleotide-sugar transmembrane transporter activity"/>
    <property type="evidence" value="ECO:0007669"/>
    <property type="project" value="InterPro"/>
</dbReference>
<reference evidence="8" key="1">
    <citation type="submission" date="2021-10" db="EMBL/GenBank/DDBJ databases">
        <title>Tropical sea cucumber genome reveals ecological adaptation and Cuvierian tubules defense mechanism.</title>
        <authorList>
            <person name="Chen T."/>
        </authorList>
    </citation>
    <scope>NUCLEOTIDE SEQUENCE</scope>
    <source>
        <strain evidence="8">Nanhai2018</strain>
        <tissue evidence="8">Muscle</tissue>
    </source>
</reference>
<feature type="transmembrane region" description="Helical" evidence="7">
    <location>
        <begin position="12"/>
        <end position="30"/>
    </location>
</feature>
<protein>
    <submittedName>
        <fullName evidence="8">CMP-sialic acid transporter</fullName>
    </submittedName>
</protein>
<dbReference type="PIRSF" id="PIRSF005799">
    <property type="entry name" value="UDP-gal_transpt"/>
    <property type="match status" value="1"/>
</dbReference>
<keyword evidence="5 7" id="KW-1133">Transmembrane helix</keyword>
<dbReference type="NCBIfam" id="TIGR00803">
    <property type="entry name" value="nst"/>
    <property type="match status" value="1"/>
</dbReference>
<evidence type="ECO:0000313" key="8">
    <source>
        <dbReference type="EMBL" id="KAJ8037542.1"/>
    </source>
</evidence>
<dbReference type="InterPro" id="IPR007271">
    <property type="entry name" value="Nuc_sug_transpt"/>
</dbReference>
<feature type="transmembrane region" description="Helical" evidence="7">
    <location>
        <begin position="118"/>
        <end position="136"/>
    </location>
</feature>
<comment type="caution">
    <text evidence="8">The sequence shown here is derived from an EMBL/GenBank/DDBJ whole genome shotgun (WGS) entry which is preliminary data.</text>
</comment>
<evidence type="ECO:0000256" key="2">
    <source>
        <dbReference type="ARBA" id="ARBA00009976"/>
    </source>
</evidence>
<dbReference type="PANTHER" id="PTHR10231">
    <property type="entry name" value="NUCLEOTIDE-SUGAR TRANSMEMBRANE TRANSPORTER"/>
    <property type="match status" value="1"/>
</dbReference>
<accession>A0A9Q1H6M9</accession>
<dbReference type="SUPFAM" id="SSF103481">
    <property type="entry name" value="Multidrug resistance efflux transporter EmrE"/>
    <property type="match status" value="1"/>
</dbReference>
<name>A0A9Q1H6M9_HOLLE</name>
<evidence type="ECO:0000256" key="6">
    <source>
        <dbReference type="ARBA" id="ARBA00023136"/>
    </source>
</evidence>
<dbReference type="OrthoDB" id="408493at2759"/>
<keyword evidence="4 7" id="KW-0812">Transmembrane</keyword>
<comment type="subcellular location">
    <subcellularLocation>
        <location evidence="1">Membrane</location>
        <topology evidence="1">Multi-pass membrane protein</topology>
    </subcellularLocation>
</comment>
<feature type="transmembrane region" description="Helical" evidence="7">
    <location>
        <begin position="297"/>
        <end position="315"/>
    </location>
</feature>
<dbReference type="EMBL" id="JAIZAY010000008">
    <property type="protein sequence ID" value="KAJ8037542.1"/>
    <property type="molecule type" value="Genomic_DNA"/>
</dbReference>
<dbReference type="GO" id="GO:0000139">
    <property type="term" value="C:Golgi membrane"/>
    <property type="evidence" value="ECO:0007669"/>
    <property type="project" value="InterPro"/>
</dbReference>
<comment type="similarity">
    <text evidence="2">Belongs to the nucleotide-sugar transporter family. SLC35A subfamily.</text>
</comment>
<keyword evidence="3" id="KW-0762">Sugar transport</keyword>
<evidence type="ECO:0000313" key="9">
    <source>
        <dbReference type="Proteomes" id="UP001152320"/>
    </source>
</evidence>